<feature type="compositionally biased region" description="Basic and acidic residues" evidence="4">
    <location>
        <begin position="258"/>
        <end position="273"/>
    </location>
</feature>
<evidence type="ECO:0000256" key="2">
    <source>
        <dbReference type="ARBA" id="ARBA00022741"/>
    </source>
</evidence>
<reference evidence="10 12" key="2">
    <citation type="submission" date="2018-08" db="EMBL/GenBank/DDBJ databases">
        <title>Aphanomyces genome sequencing and annotation.</title>
        <authorList>
            <person name="Minardi D."/>
            <person name="Oidtmann B."/>
            <person name="Van Der Giezen M."/>
            <person name="Studholme D.J."/>
        </authorList>
    </citation>
    <scope>NUCLEOTIDE SEQUENCE [LARGE SCALE GENOMIC DNA]</scope>
    <source>
        <strain evidence="8 12">FDL457</strain>
        <strain evidence="7 10">Kv</strain>
    </source>
</reference>
<evidence type="ECO:0008006" key="13">
    <source>
        <dbReference type="Google" id="ProtNLM"/>
    </source>
</evidence>
<keyword evidence="3" id="KW-0067">ATP-binding</keyword>
<evidence type="ECO:0000256" key="1">
    <source>
        <dbReference type="ARBA" id="ARBA00006269"/>
    </source>
</evidence>
<evidence type="ECO:0000256" key="4">
    <source>
        <dbReference type="SAM" id="MobiDB-lite"/>
    </source>
</evidence>
<dbReference type="VEuPathDB" id="FungiDB:H257_05335"/>
<comment type="caution">
    <text evidence="7">The sequence shown here is derived from an EMBL/GenBank/DDBJ whole genome shotgun (WGS) entry which is preliminary data.</text>
</comment>
<dbReference type="Gene3D" id="3.40.50.300">
    <property type="entry name" value="P-loop containing nucleotide triphosphate hydrolases"/>
    <property type="match status" value="1"/>
</dbReference>
<evidence type="ECO:0000259" key="6">
    <source>
        <dbReference type="Pfam" id="PF14630"/>
    </source>
</evidence>
<dbReference type="PANTHER" id="PTHR12705:SF0">
    <property type="entry name" value="ORIGIN RECOGNITION COMPLEX SUBUNIT 5"/>
    <property type="match status" value="1"/>
</dbReference>
<dbReference type="InterPro" id="IPR041664">
    <property type="entry name" value="AAA_16"/>
</dbReference>
<dbReference type="EMBL" id="QUSZ01006069">
    <property type="protein sequence ID" value="RHY07080.1"/>
    <property type="molecule type" value="Genomic_DNA"/>
</dbReference>
<protein>
    <recommendedName>
        <fullName evidence="13">Orc1-like AAA ATPase domain-containing protein</fullName>
    </recommendedName>
</protein>
<feature type="region of interest" description="Disordered" evidence="4">
    <location>
        <begin position="246"/>
        <end position="273"/>
    </location>
</feature>
<dbReference type="EMBL" id="QUTI01030463">
    <property type="protein sequence ID" value="RLO03653.1"/>
    <property type="molecule type" value="Genomic_DNA"/>
</dbReference>
<feature type="region of interest" description="Disordered" evidence="4">
    <location>
        <begin position="381"/>
        <end position="406"/>
    </location>
</feature>
<dbReference type="InterPro" id="IPR020796">
    <property type="entry name" value="ORC5"/>
</dbReference>
<organism evidence="7 10">
    <name type="scientific">Aphanomyces astaci</name>
    <name type="common">Crayfish plague agent</name>
    <dbReference type="NCBI Taxonomy" id="112090"/>
    <lineage>
        <taxon>Eukaryota</taxon>
        <taxon>Sar</taxon>
        <taxon>Stramenopiles</taxon>
        <taxon>Oomycota</taxon>
        <taxon>Saprolegniomycetes</taxon>
        <taxon>Saprolegniales</taxon>
        <taxon>Verrucalvaceae</taxon>
        <taxon>Aphanomyces</taxon>
    </lineage>
</organism>
<dbReference type="InterPro" id="IPR027417">
    <property type="entry name" value="P-loop_NTPase"/>
</dbReference>
<evidence type="ECO:0000259" key="5">
    <source>
        <dbReference type="Pfam" id="PF13191"/>
    </source>
</evidence>
<feature type="region of interest" description="Disordered" evidence="4">
    <location>
        <begin position="315"/>
        <end position="346"/>
    </location>
</feature>
<evidence type="ECO:0000313" key="8">
    <source>
        <dbReference type="EMBL" id="RHZ40798.1"/>
    </source>
</evidence>
<feature type="compositionally biased region" description="Low complexity" evidence="4">
    <location>
        <begin position="390"/>
        <end position="402"/>
    </location>
</feature>
<evidence type="ECO:0000313" key="11">
    <source>
        <dbReference type="Proteomes" id="UP000275652"/>
    </source>
</evidence>
<name>A0A397AH11_APHAT</name>
<dbReference type="Pfam" id="PF13191">
    <property type="entry name" value="AAA_16"/>
    <property type="match status" value="1"/>
</dbReference>
<dbReference type="EMBL" id="QUTF01006206">
    <property type="protein sequence ID" value="RHZ40798.1"/>
    <property type="molecule type" value="Genomic_DNA"/>
</dbReference>
<evidence type="ECO:0000256" key="3">
    <source>
        <dbReference type="ARBA" id="ARBA00022840"/>
    </source>
</evidence>
<feature type="domain" description="Orc1-like AAA ATPase" evidence="5">
    <location>
        <begin position="3"/>
        <end position="150"/>
    </location>
</feature>
<evidence type="ECO:0000313" key="10">
    <source>
        <dbReference type="Proteomes" id="UP000265427"/>
    </source>
</evidence>
<dbReference type="GO" id="GO:0003688">
    <property type="term" value="F:DNA replication origin binding"/>
    <property type="evidence" value="ECO:0007669"/>
    <property type="project" value="TreeGrafter"/>
</dbReference>
<dbReference type="GO" id="GO:0006270">
    <property type="term" value="P:DNA replication initiation"/>
    <property type="evidence" value="ECO:0007669"/>
    <property type="project" value="TreeGrafter"/>
</dbReference>
<dbReference type="GO" id="GO:0005664">
    <property type="term" value="C:nuclear origin of replication recognition complex"/>
    <property type="evidence" value="ECO:0007669"/>
    <property type="project" value="TreeGrafter"/>
</dbReference>
<reference evidence="9 11" key="1">
    <citation type="journal article" date="2018" name="J. Invertebr. Pathol.">
        <title>New genotyping method for the causative agent of crayfish plague (Aphanomyces astaci) based on whole genome data.</title>
        <authorList>
            <person name="Minardi D."/>
            <person name="Studholme D.J."/>
            <person name="van der Giezen M."/>
            <person name="Pretto T."/>
            <person name="Oidtmann B."/>
        </authorList>
    </citation>
    <scope>NUCLEOTIDE SEQUENCE [LARGE SCALE GENOMIC DNA]</scope>
    <source>
        <strain evidence="9 11">KB13</strain>
    </source>
</reference>
<dbReference type="Proteomes" id="UP000265427">
    <property type="component" value="Unassembled WGS sequence"/>
</dbReference>
<sequence length="509" mass="57033">MLGRDAQLTSLVALLGGQVEDDPFLPMTCMSMVPLVVVYGYNSTGKSSLVRLALQTLQRTSSIAFTAFVDCTTIDPMARMQPDELSASFQLQPAVDGYHNLTFLGFLQCLTKIARNKGLVVAVDNVDQLLTRGMADLLSSLLRLPHELHVSVRLSFVLVTRNISSRLDKLLSPHTPAFVHLPLYTPDDVADILVLQLRMWRRETPFRAWIQFLHGLFEHDCHDWIDFRYRVLELLPLFDAQYDPEDATNHGTSVHQRPSLDKDHHSLDKDHHSPSTTCIPHLVLCTVDKAAHKSLVQQTQSRVKAQWNHTTALPSATTTPASISCSVPDTAKPIAGKHPVHHDDASHRVNLPRGSLLLVLASYLASFNPQESDMAFFTTATRQNKKRGRSTATSSSAPPSSSVRGGVLPPQLIGPKAFPLQRLLAIYYSIHDEVDPSTTFDSESRVDSRPMSRREAFAQIGMLVRMRVLQRLSPRDELDDIKLRCLADYDFVERIATQLEFPIHNFLNR</sequence>
<dbReference type="AlphaFoldDB" id="A0A397AH11"/>
<proteinExistence type="inferred from homology"/>
<dbReference type="Proteomes" id="UP000275652">
    <property type="component" value="Unassembled WGS sequence"/>
</dbReference>
<feature type="domain" description="Origin recognition complex subunit 5 C-terminal" evidence="6">
    <location>
        <begin position="351"/>
        <end position="507"/>
    </location>
</feature>
<dbReference type="Proteomes" id="UP000286510">
    <property type="component" value="Unassembled WGS sequence"/>
</dbReference>
<gene>
    <name evidence="8" type="ORF">DYB26_001200</name>
    <name evidence="9" type="ORF">DYB28_000714</name>
    <name evidence="7" type="ORF">DYB36_005123</name>
</gene>
<evidence type="ECO:0000313" key="12">
    <source>
        <dbReference type="Proteomes" id="UP000286510"/>
    </source>
</evidence>
<dbReference type="PANTHER" id="PTHR12705">
    <property type="entry name" value="ORIGIN RECOGNITION COMPLEX SUBUNIT 5"/>
    <property type="match status" value="1"/>
</dbReference>
<dbReference type="Pfam" id="PF14630">
    <property type="entry name" value="ORC5_C"/>
    <property type="match status" value="1"/>
</dbReference>
<keyword evidence="2" id="KW-0547">Nucleotide-binding</keyword>
<accession>A0A397AH11</accession>
<dbReference type="InterPro" id="IPR047088">
    <property type="entry name" value="ORC5_C"/>
</dbReference>
<evidence type="ECO:0000313" key="9">
    <source>
        <dbReference type="EMBL" id="RLO03653.1"/>
    </source>
</evidence>
<comment type="similarity">
    <text evidence="1">Belongs to the ORC5 family.</text>
</comment>
<evidence type="ECO:0000313" key="7">
    <source>
        <dbReference type="EMBL" id="RHY07080.1"/>
    </source>
</evidence>
<dbReference type="SUPFAM" id="SSF52540">
    <property type="entry name" value="P-loop containing nucleoside triphosphate hydrolases"/>
    <property type="match status" value="1"/>
</dbReference>